<keyword evidence="10 12" id="KW-0371">Homeobox</keyword>
<dbReference type="InterPro" id="IPR050185">
    <property type="entry name" value="Ub_carboxyl-term_hydrolase"/>
</dbReference>
<keyword evidence="10 12" id="KW-0539">Nucleus</keyword>
<feature type="domain" description="ShKT" evidence="17">
    <location>
        <begin position="61"/>
        <end position="95"/>
    </location>
</feature>
<dbReference type="Pfam" id="PF01549">
    <property type="entry name" value="ShK"/>
    <property type="match status" value="3"/>
</dbReference>
<dbReference type="InterPro" id="IPR003582">
    <property type="entry name" value="ShKT_dom"/>
</dbReference>
<feature type="domain" description="Homeobox" evidence="15">
    <location>
        <begin position="320"/>
        <end position="367"/>
    </location>
</feature>
<evidence type="ECO:0000256" key="2">
    <source>
        <dbReference type="ARBA" id="ARBA00002000"/>
    </source>
</evidence>
<feature type="domain" description="ShKT" evidence="17">
    <location>
        <begin position="227"/>
        <end position="263"/>
    </location>
</feature>
<evidence type="ECO:0000256" key="4">
    <source>
        <dbReference type="ARBA" id="ARBA00009085"/>
    </source>
</evidence>
<comment type="catalytic activity">
    <reaction evidence="1">
        <text>Thiol-dependent hydrolysis of ester, thioester, amide, peptide and isopeptide bonds formed by the C-terminal Gly of ubiquitin (a 76-residue protein attached to proteins as an intracellular targeting signal).</text>
        <dbReference type="EC" id="3.4.19.12"/>
    </reaction>
</comment>
<feature type="region of interest" description="Disordered" evidence="14">
    <location>
        <begin position="119"/>
        <end position="201"/>
    </location>
</feature>
<dbReference type="InterPro" id="IPR001394">
    <property type="entry name" value="Peptidase_C19_UCH"/>
</dbReference>
<keyword evidence="11" id="KW-1015">Disulfide bond</keyword>
<feature type="compositionally biased region" description="Basic residues" evidence="14">
    <location>
        <begin position="169"/>
        <end position="178"/>
    </location>
</feature>
<evidence type="ECO:0000256" key="9">
    <source>
        <dbReference type="ARBA" id="ARBA00022807"/>
    </source>
</evidence>
<dbReference type="PANTHER" id="PTHR21646:SF24">
    <property type="entry name" value="UBIQUITIN CARBOXYL-TERMINAL HYDROLASE"/>
    <property type="match status" value="1"/>
</dbReference>
<dbReference type="SMART" id="SM00254">
    <property type="entry name" value="ShKT"/>
    <property type="match status" value="3"/>
</dbReference>
<dbReference type="GO" id="GO:0004843">
    <property type="term" value="F:cysteine-type deubiquitinase activity"/>
    <property type="evidence" value="ECO:0007669"/>
    <property type="project" value="UniProtKB-EC"/>
</dbReference>
<dbReference type="PROSITE" id="PS50235">
    <property type="entry name" value="USP_3"/>
    <property type="match status" value="1"/>
</dbReference>
<dbReference type="InterPro" id="IPR000426">
    <property type="entry name" value="Proteasome_asu_N"/>
</dbReference>
<dbReference type="Pfam" id="PF00227">
    <property type="entry name" value="Proteasome"/>
    <property type="match status" value="1"/>
</dbReference>
<dbReference type="Pfam" id="PF10584">
    <property type="entry name" value="Proteasome_A_N"/>
    <property type="match status" value="1"/>
</dbReference>
<evidence type="ECO:0000256" key="7">
    <source>
        <dbReference type="ARBA" id="ARBA00022786"/>
    </source>
</evidence>
<dbReference type="PANTHER" id="PTHR21646">
    <property type="entry name" value="UBIQUITIN CARBOXYL-TERMINAL HYDROLASE"/>
    <property type="match status" value="1"/>
</dbReference>
<feature type="compositionally biased region" description="Low complexity" evidence="14">
    <location>
        <begin position="179"/>
        <end position="201"/>
    </location>
</feature>
<feature type="domain" description="USP" evidence="16">
    <location>
        <begin position="645"/>
        <end position="1219"/>
    </location>
</feature>
<comment type="function">
    <text evidence="2">The proteasome is a multicatalytic proteinase complex which is characterized by its ability to cleave peptides with Arg, Phe, Tyr, Leu, and Glu adjacent to the leaving group at neutral or slightly basic pH. The proteasome has an ATP-dependent proteolytic activity.</text>
</comment>
<dbReference type="GO" id="GO:0003677">
    <property type="term" value="F:DNA binding"/>
    <property type="evidence" value="ECO:0007669"/>
    <property type="project" value="UniProtKB-UniRule"/>
</dbReference>
<dbReference type="PROSITE" id="PS00973">
    <property type="entry name" value="USP_2"/>
    <property type="match status" value="1"/>
</dbReference>
<dbReference type="InterPro" id="IPR018200">
    <property type="entry name" value="USP_CS"/>
</dbReference>
<dbReference type="SUPFAM" id="SSF46689">
    <property type="entry name" value="Homeodomain-like"/>
    <property type="match status" value="1"/>
</dbReference>
<evidence type="ECO:0000256" key="14">
    <source>
        <dbReference type="SAM" id="MobiDB-lite"/>
    </source>
</evidence>
<dbReference type="PROSITE" id="PS50071">
    <property type="entry name" value="HOMEOBOX_2"/>
    <property type="match status" value="1"/>
</dbReference>
<dbReference type="Gene3D" id="3.90.70.10">
    <property type="entry name" value="Cysteine proteinases"/>
    <property type="match status" value="2"/>
</dbReference>
<dbReference type="InterPro" id="IPR028889">
    <property type="entry name" value="USP"/>
</dbReference>
<evidence type="ECO:0000256" key="3">
    <source>
        <dbReference type="ARBA" id="ARBA00004123"/>
    </source>
</evidence>
<dbReference type="CDD" id="cd00086">
    <property type="entry name" value="homeodomain"/>
    <property type="match status" value="1"/>
</dbReference>
<keyword evidence="7" id="KW-0833">Ubl conjugation pathway</keyword>
<dbReference type="Pfam" id="PF00443">
    <property type="entry name" value="UCH"/>
    <property type="match status" value="1"/>
</dbReference>
<accession>A0A914L239</accession>
<keyword evidence="6" id="KW-0645">Protease</keyword>
<comment type="subcellular location">
    <subcellularLocation>
        <location evidence="3 10 12">Nucleus</location>
    </subcellularLocation>
</comment>
<dbReference type="GO" id="GO:0006511">
    <property type="term" value="P:ubiquitin-dependent protein catabolic process"/>
    <property type="evidence" value="ECO:0007669"/>
    <property type="project" value="InterPro"/>
</dbReference>
<dbReference type="SUPFAM" id="SSF56235">
    <property type="entry name" value="N-terminal nucleophile aminohydrolases (Ntn hydrolases)"/>
    <property type="match status" value="1"/>
</dbReference>
<reference evidence="19" key="1">
    <citation type="submission" date="2022-11" db="UniProtKB">
        <authorList>
            <consortium name="WormBaseParasite"/>
        </authorList>
    </citation>
    <scope>IDENTIFICATION</scope>
</reference>
<evidence type="ECO:0000259" key="15">
    <source>
        <dbReference type="PROSITE" id="PS50071"/>
    </source>
</evidence>
<dbReference type="Gene3D" id="1.10.10.60">
    <property type="entry name" value="Homeodomain-like"/>
    <property type="match status" value="1"/>
</dbReference>
<organism evidence="18 19">
    <name type="scientific">Meloidogyne incognita</name>
    <name type="common">Southern root-knot nematode worm</name>
    <name type="synonym">Oxyuris incognita</name>
    <dbReference type="NCBI Taxonomy" id="6306"/>
    <lineage>
        <taxon>Eukaryota</taxon>
        <taxon>Metazoa</taxon>
        <taxon>Ecdysozoa</taxon>
        <taxon>Nematoda</taxon>
        <taxon>Chromadorea</taxon>
        <taxon>Rhabditida</taxon>
        <taxon>Tylenchina</taxon>
        <taxon>Tylenchomorpha</taxon>
        <taxon>Tylenchoidea</taxon>
        <taxon>Meloidogynidae</taxon>
        <taxon>Meloidogyninae</taxon>
        <taxon>Meloidogyne</taxon>
        <taxon>Meloidogyne incognita group</taxon>
    </lineage>
</organism>
<dbReference type="InterPro" id="IPR009057">
    <property type="entry name" value="Homeodomain-like_sf"/>
</dbReference>
<dbReference type="SUPFAM" id="SSF54001">
    <property type="entry name" value="Cysteine proteinases"/>
    <property type="match status" value="1"/>
</dbReference>
<feature type="compositionally biased region" description="Low complexity" evidence="14">
    <location>
        <begin position="119"/>
        <end position="143"/>
    </location>
</feature>
<dbReference type="InterPro" id="IPR001353">
    <property type="entry name" value="Proteasome_sua/b"/>
</dbReference>
<evidence type="ECO:0000256" key="11">
    <source>
        <dbReference type="PROSITE-ProRule" id="PRU01005"/>
    </source>
</evidence>
<feature type="disulfide bond" evidence="11">
    <location>
        <begin position="61"/>
        <end position="95"/>
    </location>
</feature>
<keyword evidence="10 12" id="KW-0238">DNA-binding</keyword>
<evidence type="ECO:0000256" key="8">
    <source>
        <dbReference type="ARBA" id="ARBA00022801"/>
    </source>
</evidence>
<dbReference type="SMART" id="SM00948">
    <property type="entry name" value="Proteasome_A_N"/>
    <property type="match status" value="1"/>
</dbReference>
<proteinExistence type="inferred from homology"/>
<evidence type="ECO:0000256" key="5">
    <source>
        <dbReference type="ARBA" id="ARBA00012759"/>
    </source>
</evidence>
<keyword evidence="9" id="KW-0788">Thiol protease</keyword>
<comment type="caution">
    <text evidence="11">Lacks conserved residue(s) required for the propagation of feature annotation.</text>
</comment>
<evidence type="ECO:0000256" key="13">
    <source>
        <dbReference type="SAM" id="Coils"/>
    </source>
</evidence>
<dbReference type="CDD" id="cd02257">
    <property type="entry name" value="Peptidase_C19"/>
    <property type="match status" value="2"/>
</dbReference>
<evidence type="ECO:0000256" key="1">
    <source>
        <dbReference type="ARBA" id="ARBA00000707"/>
    </source>
</evidence>
<dbReference type="SMART" id="SM00389">
    <property type="entry name" value="HOX"/>
    <property type="match status" value="1"/>
</dbReference>
<dbReference type="InterPro" id="IPR029055">
    <property type="entry name" value="Ntn_hydrolases_N"/>
</dbReference>
<dbReference type="PROSITE" id="PS00388">
    <property type="entry name" value="PROTEASOME_ALPHA_1"/>
    <property type="match status" value="1"/>
</dbReference>
<dbReference type="PROSITE" id="PS51670">
    <property type="entry name" value="SHKT"/>
    <property type="match status" value="2"/>
</dbReference>
<dbReference type="Proteomes" id="UP000887563">
    <property type="component" value="Unplaced"/>
</dbReference>
<keyword evidence="18" id="KW-1185">Reference proteome</keyword>
<evidence type="ECO:0000313" key="19">
    <source>
        <dbReference type="WBParaSite" id="Minc3s00231g08155"/>
    </source>
</evidence>
<evidence type="ECO:0000256" key="6">
    <source>
        <dbReference type="ARBA" id="ARBA00022670"/>
    </source>
</evidence>
<keyword evidence="13" id="KW-0175">Coiled coil</keyword>
<evidence type="ECO:0000256" key="10">
    <source>
        <dbReference type="PROSITE-ProRule" id="PRU00108"/>
    </source>
</evidence>
<dbReference type="InterPro" id="IPR038765">
    <property type="entry name" value="Papain-like_cys_pep_sf"/>
</dbReference>
<dbReference type="GO" id="GO:0016579">
    <property type="term" value="P:protein deubiquitination"/>
    <property type="evidence" value="ECO:0007669"/>
    <property type="project" value="InterPro"/>
</dbReference>
<dbReference type="EC" id="3.4.19.12" evidence="5"/>
<dbReference type="GO" id="GO:0005634">
    <property type="term" value="C:nucleus"/>
    <property type="evidence" value="ECO:0007669"/>
    <property type="project" value="UniProtKB-SubCell"/>
</dbReference>
<dbReference type="Pfam" id="PF00046">
    <property type="entry name" value="Homeodomain"/>
    <property type="match status" value="1"/>
</dbReference>
<comment type="similarity">
    <text evidence="4">Belongs to the peptidase C19 family.</text>
</comment>
<evidence type="ECO:0000259" key="16">
    <source>
        <dbReference type="PROSITE" id="PS50235"/>
    </source>
</evidence>
<feature type="DNA-binding region" description="Homeobox" evidence="10">
    <location>
        <begin position="322"/>
        <end position="368"/>
    </location>
</feature>
<dbReference type="Gene3D" id="3.60.20.10">
    <property type="entry name" value="Glutamine Phosphoribosylpyrophosphate, subunit 1, domain 1"/>
    <property type="match status" value="1"/>
</dbReference>
<sequence length="1271" mass="144496">MTPMSTGRRILSEGEKEQIIFPPSQNNENEIIEKIQKRVKNKENLIEEEEIEEEKEEKSFCKDTHELCCFWAVAGECNNNPFWMRVKCPMTCGTCGCKVKNANKCKSTGVKCILPTTTTTTTEATTSTTSTSTSRSTPTSTSTPTPPPSTSTTPSNRRRPRPTPPPKMPGHRPQRPKQPKSSITTTKLPKITTPLVPITSPTETSKTLTTIKTSINTTIITTTKQTCFNYHKLCEFWAEMGECLASSNPFWMRPHCQKSCSSCGETLGDISTPTPRRGCTNVHILCPFWGFIGECERNPRWMGMHCRAKMRQFLGEWKKRNNQKSKRISSKAQTLILESRFAIKKYLTAQEREQLAREIQLQPTQLKSLRNLIARMSSIGTGYDLDASSFSPDGRVFQVEYAAKAVQASVTVIALSSKKGVVVAVDQPILSKLEIEGANSRIMRINNKIGFVGSGLFPDVFAICNWAREEDNKNYKEINQHISVKKLAERVAQYVHYYTLATDRPFGASVFVTSWDQKEGSSIYCIETSGQCYKYFGWVIGRKTTNNTTHKGTSFTVSANLPRKMRWNVETIDHIFDKMGQILYTSKFPTDGLEGAGTSKYPSYSTYVGQYSPSLRNTASSSAAQGNYSTRYDVPNAERRRPSGVPLYNLAKNSTYNAENYGANGSSRFAQGGYNDYGAQRTGSIPTVRDGAKKHKFIGQANPLFIISHQQDSHECLIWLLNKLHEETKGHGTKTNINKSTSKLRTYKSEEELASDALEKISGSHESTVMDLFRGQFRTALKCTNPGCGFTNLSFEPYLCISLSVPLAKKLHHYSVLLFSFYPTREIIRFYFAVPEASLNVRHFKNKIMERSSDETVSCCVEPNGLIHLLDDDFVICFDNRQFGELNILEIPKILPTHKNDDTIVCIVVFVMGTLPNCERFENPFVALLNRQWNYAVISNFLLQKCERLLPRHFSILPQDYNIFVQSRDNSLQVLHPQTKKPLFNDFVERILNDIDNPKKVLRIVIEWDLSLKQRFLSYVVPEPILNDYSFYRKVESSDYDSKQSTISLTNLLDQFVGCESIRDWTCPNCAKSPGSMELRFHSLPDVLVFHLKRFELLSESVTKKIDSRVKIPLEKLDMSPYVYSQYSKSSTLPKNKKGGNKTFNYVEKNSMIYDLAGVIYHYGERTNSGHYTAATLNPVDGKWRIFDDSRVSTLAESVTGSSELQISSRSYLLFYQRQPYLQRKLTWFPQNVPEHIIKKYQKKEYEFGTWNFGTLDVLSYCLISFLSQNN</sequence>
<dbReference type="InterPro" id="IPR001356">
    <property type="entry name" value="HD"/>
</dbReference>
<evidence type="ECO:0000313" key="18">
    <source>
        <dbReference type="Proteomes" id="UP000887563"/>
    </source>
</evidence>
<feature type="coiled-coil region" evidence="13">
    <location>
        <begin position="25"/>
        <end position="59"/>
    </location>
</feature>
<protein>
    <recommendedName>
        <fullName evidence="5">ubiquitinyl hydrolase 1</fullName>
        <ecNumber evidence="5">3.4.19.12</ecNumber>
    </recommendedName>
</protein>
<dbReference type="AlphaFoldDB" id="A0A914L239"/>
<evidence type="ECO:0000256" key="12">
    <source>
        <dbReference type="RuleBase" id="RU000682"/>
    </source>
</evidence>
<name>A0A914L239_MELIC</name>
<evidence type="ECO:0000259" key="17">
    <source>
        <dbReference type="PROSITE" id="PS51670"/>
    </source>
</evidence>
<keyword evidence="8" id="KW-0378">Hydrolase</keyword>
<dbReference type="WBParaSite" id="Minc3s00231g08155">
    <property type="protein sequence ID" value="Minc3s00231g08155"/>
    <property type="gene ID" value="Minc3s00231g08155"/>
</dbReference>
<dbReference type="GO" id="GO:0019773">
    <property type="term" value="C:proteasome core complex, alpha-subunit complex"/>
    <property type="evidence" value="ECO:0007669"/>
    <property type="project" value="InterPro"/>
</dbReference>